<keyword evidence="2" id="KW-1185">Reference proteome</keyword>
<protein>
    <submittedName>
        <fullName evidence="1">Uncharacterized protein</fullName>
    </submittedName>
</protein>
<proteinExistence type="predicted"/>
<sequence>MEIRWFSEQIQSDQRRQDTFREARRAVSVPVGKFAGALAVKVAILKEEQEKEEEEEEEEKKK</sequence>
<accession>A0A5B7IRJ7</accession>
<dbReference type="Proteomes" id="UP000324222">
    <property type="component" value="Unassembled WGS sequence"/>
</dbReference>
<reference evidence="1 2" key="1">
    <citation type="submission" date="2019-05" db="EMBL/GenBank/DDBJ databases">
        <title>Another draft genome of Portunus trituberculatus and its Hox gene families provides insights of decapod evolution.</title>
        <authorList>
            <person name="Jeong J.-H."/>
            <person name="Song I."/>
            <person name="Kim S."/>
            <person name="Choi T."/>
            <person name="Kim D."/>
            <person name="Ryu S."/>
            <person name="Kim W."/>
        </authorList>
    </citation>
    <scope>NUCLEOTIDE SEQUENCE [LARGE SCALE GENOMIC DNA]</scope>
    <source>
        <tissue evidence="1">Muscle</tissue>
    </source>
</reference>
<evidence type="ECO:0000313" key="2">
    <source>
        <dbReference type="Proteomes" id="UP000324222"/>
    </source>
</evidence>
<comment type="caution">
    <text evidence="1">The sequence shown here is derived from an EMBL/GenBank/DDBJ whole genome shotgun (WGS) entry which is preliminary data.</text>
</comment>
<name>A0A5B7IRJ7_PORTR</name>
<evidence type="ECO:0000313" key="1">
    <source>
        <dbReference type="EMBL" id="MPC86462.1"/>
    </source>
</evidence>
<dbReference type="EMBL" id="VSRR010071515">
    <property type="protein sequence ID" value="MPC86462.1"/>
    <property type="molecule type" value="Genomic_DNA"/>
</dbReference>
<dbReference type="AlphaFoldDB" id="A0A5B7IRJ7"/>
<organism evidence="1 2">
    <name type="scientific">Portunus trituberculatus</name>
    <name type="common">Swimming crab</name>
    <name type="synonym">Neptunus trituberculatus</name>
    <dbReference type="NCBI Taxonomy" id="210409"/>
    <lineage>
        <taxon>Eukaryota</taxon>
        <taxon>Metazoa</taxon>
        <taxon>Ecdysozoa</taxon>
        <taxon>Arthropoda</taxon>
        <taxon>Crustacea</taxon>
        <taxon>Multicrustacea</taxon>
        <taxon>Malacostraca</taxon>
        <taxon>Eumalacostraca</taxon>
        <taxon>Eucarida</taxon>
        <taxon>Decapoda</taxon>
        <taxon>Pleocyemata</taxon>
        <taxon>Brachyura</taxon>
        <taxon>Eubrachyura</taxon>
        <taxon>Portunoidea</taxon>
        <taxon>Portunidae</taxon>
        <taxon>Portuninae</taxon>
        <taxon>Portunus</taxon>
    </lineage>
</organism>
<gene>
    <name evidence="1" type="ORF">E2C01_081291</name>
</gene>